<gene>
    <name evidence="3" type="ORF">CDAR_593131</name>
</gene>
<evidence type="ECO:0000256" key="1">
    <source>
        <dbReference type="SAM" id="MobiDB-lite"/>
    </source>
</evidence>
<comment type="caution">
    <text evidence="3">The sequence shown here is derived from an EMBL/GenBank/DDBJ whole genome shotgun (WGS) entry which is preliminary data.</text>
</comment>
<dbReference type="EMBL" id="BPLQ01010482">
    <property type="protein sequence ID" value="GIY50964.1"/>
    <property type="molecule type" value="Genomic_DNA"/>
</dbReference>
<sequence length="121" mass="13267">MIVIYSTKVSPLADTLRDCKWHGGIPYPIEFNNTKLRPGQHSVAMKILFLCVIATIAVVACGNKTSILKCTGKDGELRCSEYDSNEKDGDDQNSGDDNVKSNRYSDFPLLADLVKSLVGNI</sequence>
<accession>A0AAV4TZH0</accession>
<keyword evidence="2" id="KW-0812">Transmembrane</keyword>
<keyword evidence="2" id="KW-0472">Membrane</keyword>
<evidence type="ECO:0000256" key="2">
    <source>
        <dbReference type="SAM" id="Phobius"/>
    </source>
</evidence>
<proteinExistence type="predicted"/>
<feature type="transmembrane region" description="Helical" evidence="2">
    <location>
        <begin position="43"/>
        <end position="63"/>
    </location>
</feature>
<keyword evidence="4" id="KW-1185">Reference proteome</keyword>
<protein>
    <submittedName>
        <fullName evidence="3">Uncharacterized protein</fullName>
    </submittedName>
</protein>
<organism evidence="3 4">
    <name type="scientific">Caerostris darwini</name>
    <dbReference type="NCBI Taxonomy" id="1538125"/>
    <lineage>
        <taxon>Eukaryota</taxon>
        <taxon>Metazoa</taxon>
        <taxon>Ecdysozoa</taxon>
        <taxon>Arthropoda</taxon>
        <taxon>Chelicerata</taxon>
        <taxon>Arachnida</taxon>
        <taxon>Araneae</taxon>
        <taxon>Araneomorphae</taxon>
        <taxon>Entelegynae</taxon>
        <taxon>Araneoidea</taxon>
        <taxon>Araneidae</taxon>
        <taxon>Caerostris</taxon>
    </lineage>
</organism>
<name>A0AAV4TZH0_9ARAC</name>
<evidence type="ECO:0000313" key="4">
    <source>
        <dbReference type="Proteomes" id="UP001054837"/>
    </source>
</evidence>
<keyword evidence="2" id="KW-1133">Transmembrane helix</keyword>
<reference evidence="3 4" key="1">
    <citation type="submission" date="2021-06" db="EMBL/GenBank/DDBJ databases">
        <title>Caerostris darwini draft genome.</title>
        <authorList>
            <person name="Kono N."/>
            <person name="Arakawa K."/>
        </authorList>
    </citation>
    <scope>NUCLEOTIDE SEQUENCE [LARGE SCALE GENOMIC DNA]</scope>
</reference>
<dbReference type="AlphaFoldDB" id="A0AAV4TZH0"/>
<dbReference type="Proteomes" id="UP001054837">
    <property type="component" value="Unassembled WGS sequence"/>
</dbReference>
<feature type="region of interest" description="Disordered" evidence="1">
    <location>
        <begin position="81"/>
        <end position="103"/>
    </location>
</feature>
<evidence type="ECO:0000313" key="3">
    <source>
        <dbReference type="EMBL" id="GIY50964.1"/>
    </source>
</evidence>